<sequence>MAQTGMNQAVSFRLLLSNDAVYRFQCLAAHQLRVVFDHIQELTSASKPAELYHWRTHQHLDSSKAIGDVLADGDLLTLEVDAPASEAITVCLDAMTSMVDLSLYPHDDAVHDELGLLDQLVPLAANDSISNNNDSSNATEESASFELPDAGDRDRWRKAHLGRIEATGLATTLNLTTLEIEHNTRISHHDLMLHAALQLTENALVLQHELRLLYLHLRSHQGSSPILKESASTLLSLLRRTDRRPILLQPGIDVAMHGYVDCGKWGALWRTKQRCWAVLWAAKLSLFPSPEAAKKYMFALANARRSDAQDDVIGQRIQREYAPHTEFALAGWSVRPGAPECARYTFALFDANGVLRQVVDVASKAETDAWVRAIAVEAQQHLVRLQAKLSTATAPEYLQLLRLTGEDGAPRLTLTPPLRLRVPLKWLHVHLEAQDASLRARRLKCSNFAQALKDIQRDVLRINGRLYASSCFEDMLSELAIELLQHASSHRKSSEMDALACARQLLIYSSRTTGGGDVLDAVHYLLSSAHYCLCPEMSDVSPVDVAIQLLDGQTVVDIEMTMVFKLIPTAGEHAIGRVIGISRQRLLCDMTTHLDVDGEIRIEVEPVE</sequence>
<reference evidence="1 2" key="1">
    <citation type="submission" date="2012-04" db="EMBL/GenBank/DDBJ databases">
        <title>The Genome Sequence of Saprolegnia declina VS20.</title>
        <authorList>
            <consortium name="The Broad Institute Genome Sequencing Platform"/>
            <person name="Russ C."/>
            <person name="Nusbaum C."/>
            <person name="Tyler B."/>
            <person name="van West P."/>
            <person name="Dieguez-Uribeondo J."/>
            <person name="de Bruijn I."/>
            <person name="Tripathy S."/>
            <person name="Jiang R."/>
            <person name="Young S.K."/>
            <person name="Zeng Q."/>
            <person name="Gargeya S."/>
            <person name="Fitzgerald M."/>
            <person name="Haas B."/>
            <person name="Abouelleil A."/>
            <person name="Alvarado L."/>
            <person name="Arachchi H.M."/>
            <person name="Berlin A."/>
            <person name="Chapman S.B."/>
            <person name="Goldberg J."/>
            <person name="Griggs A."/>
            <person name="Gujja S."/>
            <person name="Hansen M."/>
            <person name="Howarth C."/>
            <person name="Imamovic A."/>
            <person name="Larimer J."/>
            <person name="McCowen C."/>
            <person name="Montmayeur A."/>
            <person name="Murphy C."/>
            <person name="Neiman D."/>
            <person name="Pearson M."/>
            <person name="Priest M."/>
            <person name="Roberts A."/>
            <person name="Saif S."/>
            <person name="Shea T."/>
            <person name="Sisk P."/>
            <person name="Sykes S."/>
            <person name="Wortman J."/>
            <person name="Nusbaum C."/>
            <person name="Birren B."/>
        </authorList>
    </citation>
    <scope>NUCLEOTIDE SEQUENCE [LARGE SCALE GENOMIC DNA]</scope>
    <source>
        <strain evidence="1 2">VS20</strain>
    </source>
</reference>
<dbReference type="SUPFAM" id="SSF50729">
    <property type="entry name" value="PH domain-like"/>
    <property type="match status" value="1"/>
</dbReference>
<evidence type="ECO:0000313" key="2">
    <source>
        <dbReference type="Proteomes" id="UP000030762"/>
    </source>
</evidence>
<dbReference type="EMBL" id="JH767139">
    <property type="protein sequence ID" value="EQC39137.1"/>
    <property type="molecule type" value="Genomic_DNA"/>
</dbReference>
<protein>
    <recommendedName>
        <fullName evidence="3">PH domain-containing protein</fullName>
    </recommendedName>
</protein>
<evidence type="ECO:0000313" key="1">
    <source>
        <dbReference type="EMBL" id="EQC39137.1"/>
    </source>
</evidence>
<dbReference type="RefSeq" id="XP_008607198.1">
    <property type="nucleotide sequence ID" value="XM_008608976.1"/>
</dbReference>
<dbReference type="OrthoDB" id="47785at2759"/>
<name>T0S900_SAPDV</name>
<proteinExistence type="predicted"/>
<dbReference type="VEuPathDB" id="FungiDB:SDRG_03344"/>
<evidence type="ECO:0008006" key="3">
    <source>
        <dbReference type="Google" id="ProtNLM"/>
    </source>
</evidence>
<dbReference type="AlphaFoldDB" id="T0S900"/>
<dbReference type="GeneID" id="19944071"/>
<accession>T0S900</accession>
<gene>
    <name evidence="1" type="ORF">SDRG_03344</name>
</gene>
<dbReference type="OMA" id="IEHNTRI"/>
<organism evidence="1 2">
    <name type="scientific">Saprolegnia diclina (strain VS20)</name>
    <dbReference type="NCBI Taxonomy" id="1156394"/>
    <lineage>
        <taxon>Eukaryota</taxon>
        <taxon>Sar</taxon>
        <taxon>Stramenopiles</taxon>
        <taxon>Oomycota</taxon>
        <taxon>Saprolegniomycetes</taxon>
        <taxon>Saprolegniales</taxon>
        <taxon>Saprolegniaceae</taxon>
        <taxon>Saprolegnia</taxon>
    </lineage>
</organism>
<dbReference type="InParanoid" id="T0S900"/>
<keyword evidence="2" id="KW-1185">Reference proteome</keyword>
<dbReference type="Proteomes" id="UP000030762">
    <property type="component" value="Unassembled WGS sequence"/>
</dbReference>
<dbReference type="eggNOG" id="ENOG502S27X">
    <property type="taxonomic scope" value="Eukaryota"/>
</dbReference>